<dbReference type="AlphaFoldDB" id="A0A317FI70"/>
<reference evidence="2" key="1">
    <citation type="submission" date="2018-05" db="EMBL/GenBank/DDBJ databases">
        <authorList>
            <person name="Du Z."/>
            <person name="Wang X."/>
        </authorList>
    </citation>
    <scope>NUCLEOTIDE SEQUENCE [LARGE SCALE GENOMIC DNA]</scope>
    <source>
        <strain evidence="2">CQN31</strain>
    </source>
</reference>
<keyword evidence="2" id="KW-1185">Reference proteome</keyword>
<dbReference type="EMBL" id="QGNA01000001">
    <property type="protein sequence ID" value="PWS38072.1"/>
    <property type="molecule type" value="Genomic_DNA"/>
</dbReference>
<evidence type="ECO:0000313" key="2">
    <source>
        <dbReference type="Proteomes" id="UP000245765"/>
    </source>
</evidence>
<dbReference type="Proteomes" id="UP000245765">
    <property type="component" value="Unassembled WGS sequence"/>
</dbReference>
<comment type="caution">
    <text evidence="1">The sequence shown here is derived from an EMBL/GenBank/DDBJ whole genome shotgun (WGS) entry which is preliminary data.</text>
</comment>
<name>A0A317FI70_9PROT</name>
<organism evidence="1 2">
    <name type="scientific">Falsiroseomonas bella</name>
    <dbReference type="NCBI Taxonomy" id="2184016"/>
    <lineage>
        <taxon>Bacteria</taxon>
        <taxon>Pseudomonadati</taxon>
        <taxon>Pseudomonadota</taxon>
        <taxon>Alphaproteobacteria</taxon>
        <taxon>Acetobacterales</taxon>
        <taxon>Roseomonadaceae</taxon>
        <taxon>Falsiroseomonas</taxon>
    </lineage>
</organism>
<gene>
    <name evidence="1" type="ORF">DFH01_01845</name>
</gene>
<protein>
    <submittedName>
        <fullName evidence="1">Uncharacterized protein</fullName>
    </submittedName>
</protein>
<evidence type="ECO:0000313" key="1">
    <source>
        <dbReference type="EMBL" id="PWS38072.1"/>
    </source>
</evidence>
<dbReference type="Pfam" id="PF22011">
    <property type="entry name" value="DUF6931"/>
    <property type="match status" value="1"/>
</dbReference>
<dbReference type="OrthoDB" id="5572566at2"/>
<accession>A0A317FI70</accession>
<sequence>MPAAVSDRLDGDLAALLDRITAGDAARAVLAGTAHVTEAMDRLEAEGFLLEAAQLAAHALPRREAVWWACMCARHTAPAGAEELAALRDAAETWVRRQTDSARHAAFELAQAQGLDSPEAWAAMGAFWAGDSIAPPAVPKVSPAPHLTGTAVAGAINLAAVRDDPLRRDARLARFLDSARDIAAGGAGRLPPEG</sequence>
<dbReference type="InterPro" id="IPR053855">
    <property type="entry name" value="DUF6931"/>
</dbReference>
<dbReference type="RefSeq" id="WP_109868694.1">
    <property type="nucleotide sequence ID" value="NZ_QGNA01000001.1"/>
</dbReference>
<proteinExistence type="predicted"/>